<name>A0AC58LHL4_CASCN</name>
<sequence length="418" mass="44223">MAQGHIVSLVLLGLGLGLAIIVLAVVLSRHHAPCGPQAFAHAAVAADSKVCSDIGRAILQQQGSPMDAAIAALVCTGVVNPQSMGLGGGVIFTIYNATTGSQMTLQDLSAFQPEVVDALEMPLGNYTLYSPPPPAGGAVLSFILNVLRGFNFSAESVAQPEGKVNMYHHLVETLKFAGGQRWRLCDPRSNLVVQNASQDLLGEALAQHIRQQIDGRGDHQLSYYNLAGAWGHRMGTSHVSVLGEDGSAVAATSTINTPFGAMVYSPQTGILLNNELLDLCWRYLPGSSVTPAPVPGERPPSSMVPSILINKAEGSKLVIGGAGGDLIIPAVVQTIMNHLWFGFNLPEAIAAPILHVNSKGQVEYEPSFSQEVQKGLQDRGQNQTQRLFFLNVVQAVSQEGPCVYAASDLRKEGEAAGY</sequence>
<protein>
    <submittedName>
        <fullName evidence="2">Glutathione hydrolase 5 proenzyme isoform X4</fullName>
    </submittedName>
</protein>
<reference evidence="2" key="1">
    <citation type="submission" date="2025-08" db="UniProtKB">
        <authorList>
            <consortium name="RefSeq"/>
        </authorList>
    </citation>
    <scope>IDENTIFICATION</scope>
</reference>
<dbReference type="Proteomes" id="UP001732720">
    <property type="component" value="Chromosome 18"/>
</dbReference>
<accession>A0AC58LHL4</accession>
<proteinExistence type="predicted"/>
<keyword evidence="1" id="KW-1185">Reference proteome</keyword>
<evidence type="ECO:0000313" key="1">
    <source>
        <dbReference type="Proteomes" id="UP001732720"/>
    </source>
</evidence>
<gene>
    <name evidence="2" type="primary">Ggt5</name>
</gene>
<dbReference type="RefSeq" id="XP_073916634.1">
    <property type="nucleotide sequence ID" value="XM_074060533.1"/>
</dbReference>
<keyword evidence="2" id="KW-0378">Hydrolase</keyword>
<evidence type="ECO:0000313" key="2">
    <source>
        <dbReference type="RefSeq" id="XP_073916634.1"/>
    </source>
</evidence>
<organism evidence="1 2">
    <name type="scientific">Castor canadensis</name>
    <name type="common">American beaver</name>
    <dbReference type="NCBI Taxonomy" id="51338"/>
    <lineage>
        <taxon>Eukaryota</taxon>
        <taxon>Metazoa</taxon>
        <taxon>Chordata</taxon>
        <taxon>Craniata</taxon>
        <taxon>Vertebrata</taxon>
        <taxon>Euteleostomi</taxon>
        <taxon>Mammalia</taxon>
        <taxon>Eutheria</taxon>
        <taxon>Euarchontoglires</taxon>
        <taxon>Glires</taxon>
        <taxon>Rodentia</taxon>
        <taxon>Castorimorpha</taxon>
        <taxon>Castoridae</taxon>
        <taxon>Castor</taxon>
    </lineage>
</organism>